<gene>
    <name evidence="2" type="ORF">A8L45_07935</name>
</gene>
<dbReference type="AlphaFoldDB" id="A0A1C3EL60"/>
<dbReference type="OrthoDB" id="6184285at2"/>
<organism evidence="2 3">
    <name type="scientific">Veronia pacifica</name>
    <dbReference type="NCBI Taxonomy" id="1080227"/>
    <lineage>
        <taxon>Bacteria</taxon>
        <taxon>Pseudomonadati</taxon>
        <taxon>Pseudomonadota</taxon>
        <taxon>Gammaproteobacteria</taxon>
        <taxon>Vibrionales</taxon>
        <taxon>Vibrionaceae</taxon>
        <taxon>Veronia</taxon>
    </lineage>
</organism>
<dbReference type="EMBL" id="LYBM01000011">
    <property type="protein sequence ID" value="ODA33969.1"/>
    <property type="molecule type" value="Genomic_DNA"/>
</dbReference>
<dbReference type="STRING" id="1080227.A8L45_07935"/>
<evidence type="ECO:0000313" key="3">
    <source>
        <dbReference type="Proteomes" id="UP000094936"/>
    </source>
</evidence>
<proteinExistence type="predicted"/>
<dbReference type="PROSITE" id="PS51257">
    <property type="entry name" value="PROKAR_LIPOPROTEIN"/>
    <property type="match status" value="1"/>
</dbReference>
<dbReference type="InterPro" id="IPR055847">
    <property type="entry name" value="DUF7424"/>
</dbReference>
<dbReference type="Proteomes" id="UP000094936">
    <property type="component" value="Unassembled WGS sequence"/>
</dbReference>
<dbReference type="Pfam" id="PF24199">
    <property type="entry name" value="DUF7424"/>
    <property type="match status" value="1"/>
</dbReference>
<accession>A0A1C3EL60</accession>
<evidence type="ECO:0000259" key="1">
    <source>
        <dbReference type="Pfam" id="PF24199"/>
    </source>
</evidence>
<evidence type="ECO:0000313" key="2">
    <source>
        <dbReference type="EMBL" id="ODA33969.1"/>
    </source>
</evidence>
<name>A0A1C3EL60_9GAMM</name>
<feature type="domain" description="DUF7424" evidence="1">
    <location>
        <begin position="19"/>
        <end position="218"/>
    </location>
</feature>
<protein>
    <recommendedName>
        <fullName evidence="1">DUF7424 domain-containing protein</fullName>
    </recommendedName>
</protein>
<dbReference type="RefSeq" id="WP_068900979.1">
    <property type="nucleotide sequence ID" value="NZ_JBHUIF010000013.1"/>
</dbReference>
<sequence>MKRILFWALPIFLVGCKAEIEMPLKLSDFDKKEKSVQIVGTMAMEVTSCTERGTDMPSDDIFKLQKKIPYVFKGAEYVECKKDGFNSYALFKLPANIDNVKDGKSADDQVINLAFFSNESGGRNLSVYIPPKLRGSINKLIESNVYINASDIVMSLVVDPEGKPMSFTVVGAYLDSKPVQMGSYDTNGGKFKITIPAYGLEQMLQPKNHMFTALMYASFKK</sequence>
<comment type="caution">
    <text evidence="2">The sequence shown here is derived from an EMBL/GenBank/DDBJ whole genome shotgun (WGS) entry which is preliminary data.</text>
</comment>
<keyword evidence="3" id="KW-1185">Reference proteome</keyword>
<reference evidence="2 3" key="1">
    <citation type="submission" date="2016-05" db="EMBL/GenBank/DDBJ databases">
        <title>Genomic Taxonomy of the Vibrionaceae.</title>
        <authorList>
            <person name="Gomez-Gil B."/>
            <person name="Enciso-Ibarra J."/>
        </authorList>
    </citation>
    <scope>NUCLEOTIDE SEQUENCE [LARGE SCALE GENOMIC DNA]</scope>
    <source>
        <strain evidence="2 3">CAIM 1920</strain>
    </source>
</reference>